<evidence type="ECO:0000256" key="3">
    <source>
        <dbReference type="ARBA" id="ARBA00023242"/>
    </source>
</evidence>
<feature type="compositionally biased region" description="Basic and acidic residues" evidence="4">
    <location>
        <begin position="123"/>
        <end position="150"/>
    </location>
</feature>
<dbReference type="STRING" id="1093900.A0A507B618"/>
<dbReference type="GO" id="GO:0003677">
    <property type="term" value="F:DNA binding"/>
    <property type="evidence" value="ECO:0007669"/>
    <property type="project" value="InterPro"/>
</dbReference>
<evidence type="ECO:0000256" key="2">
    <source>
        <dbReference type="ARBA" id="ARBA00022723"/>
    </source>
</evidence>
<dbReference type="InParanoid" id="A0A507B618"/>
<dbReference type="Proteomes" id="UP000319257">
    <property type="component" value="Unassembled WGS sequence"/>
</dbReference>
<keyword evidence="7" id="KW-1185">Reference proteome</keyword>
<dbReference type="AlphaFoldDB" id="A0A507B618"/>
<dbReference type="Pfam" id="PF00172">
    <property type="entry name" value="Zn_clus"/>
    <property type="match status" value="1"/>
</dbReference>
<dbReference type="InterPro" id="IPR007219">
    <property type="entry name" value="XnlR_reg_dom"/>
</dbReference>
<dbReference type="OrthoDB" id="5431381at2759"/>
<evidence type="ECO:0000313" key="6">
    <source>
        <dbReference type="EMBL" id="TPX14164.1"/>
    </source>
</evidence>
<feature type="region of interest" description="Disordered" evidence="4">
    <location>
        <begin position="93"/>
        <end position="160"/>
    </location>
</feature>
<dbReference type="RefSeq" id="XP_030995875.1">
    <property type="nucleotide sequence ID" value="XM_031140125.1"/>
</dbReference>
<feature type="region of interest" description="Disordered" evidence="4">
    <location>
        <begin position="1"/>
        <end position="28"/>
    </location>
</feature>
<organism evidence="6 7">
    <name type="scientific">Thyridium curvatum</name>
    <dbReference type="NCBI Taxonomy" id="1093900"/>
    <lineage>
        <taxon>Eukaryota</taxon>
        <taxon>Fungi</taxon>
        <taxon>Dikarya</taxon>
        <taxon>Ascomycota</taxon>
        <taxon>Pezizomycotina</taxon>
        <taxon>Sordariomycetes</taxon>
        <taxon>Sordariomycetidae</taxon>
        <taxon>Thyridiales</taxon>
        <taxon>Thyridiaceae</taxon>
        <taxon>Thyridium</taxon>
    </lineage>
</organism>
<comment type="caution">
    <text evidence="6">The sequence shown here is derived from an EMBL/GenBank/DDBJ whole genome shotgun (WGS) entry which is preliminary data.</text>
</comment>
<dbReference type="SUPFAM" id="SSF57701">
    <property type="entry name" value="Zn2/Cys6 DNA-binding domain"/>
    <property type="match status" value="1"/>
</dbReference>
<evidence type="ECO:0000256" key="1">
    <source>
        <dbReference type="ARBA" id="ARBA00004123"/>
    </source>
</evidence>
<proteinExistence type="predicted"/>
<dbReference type="PROSITE" id="PS00463">
    <property type="entry name" value="ZN2_CY6_FUNGAL_1"/>
    <property type="match status" value="1"/>
</dbReference>
<feature type="region of interest" description="Disordered" evidence="4">
    <location>
        <begin position="722"/>
        <end position="748"/>
    </location>
</feature>
<dbReference type="InterPro" id="IPR036864">
    <property type="entry name" value="Zn2-C6_fun-type_DNA-bd_sf"/>
</dbReference>
<feature type="domain" description="Zn(2)-C6 fungal-type" evidence="5">
    <location>
        <begin position="33"/>
        <end position="64"/>
    </location>
</feature>
<keyword evidence="3" id="KW-0539">Nucleus</keyword>
<dbReference type="SMART" id="SM00906">
    <property type="entry name" value="Fungal_trans"/>
    <property type="match status" value="1"/>
</dbReference>
<evidence type="ECO:0000313" key="7">
    <source>
        <dbReference type="Proteomes" id="UP000319257"/>
    </source>
</evidence>
<evidence type="ECO:0000259" key="5">
    <source>
        <dbReference type="PROSITE" id="PS50048"/>
    </source>
</evidence>
<gene>
    <name evidence="6" type="ORF">E0L32_000558</name>
</gene>
<dbReference type="CDD" id="cd12148">
    <property type="entry name" value="fungal_TF_MHR"/>
    <property type="match status" value="1"/>
</dbReference>
<dbReference type="GO" id="GO:0000981">
    <property type="term" value="F:DNA-binding transcription factor activity, RNA polymerase II-specific"/>
    <property type="evidence" value="ECO:0007669"/>
    <property type="project" value="InterPro"/>
</dbReference>
<dbReference type="GO" id="GO:0005634">
    <property type="term" value="C:nucleus"/>
    <property type="evidence" value="ECO:0007669"/>
    <property type="project" value="UniProtKB-SubCell"/>
</dbReference>
<dbReference type="PANTHER" id="PTHR31001">
    <property type="entry name" value="UNCHARACTERIZED TRANSCRIPTIONAL REGULATORY PROTEIN"/>
    <property type="match status" value="1"/>
</dbReference>
<dbReference type="GO" id="GO:0006351">
    <property type="term" value="P:DNA-templated transcription"/>
    <property type="evidence" value="ECO:0007669"/>
    <property type="project" value="InterPro"/>
</dbReference>
<evidence type="ECO:0000256" key="4">
    <source>
        <dbReference type="SAM" id="MobiDB-lite"/>
    </source>
</evidence>
<name>A0A507B618_9PEZI</name>
<keyword evidence="2" id="KW-0479">Metal-binding</keyword>
<dbReference type="GeneID" id="41968005"/>
<dbReference type="InterPro" id="IPR001138">
    <property type="entry name" value="Zn2Cys6_DnaBD"/>
</dbReference>
<feature type="compositionally biased region" description="Low complexity" evidence="4">
    <location>
        <begin position="733"/>
        <end position="744"/>
    </location>
</feature>
<dbReference type="GO" id="GO:0008270">
    <property type="term" value="F:zinc ion binding"/>
    <property type="evidence" value="ECO:0007669"/>
    <property type="project" value="InterPro"/>
</dbReference>
<dbReference type="PROSITE" id="PS50048">
    <property type="entry name" value="ZN2_CY6_FUNGAL_2"/>
    <property type="match status" value="1"/>
</dbReference>
<reference evidence="6 7" key="1">
    <citation type="submission" date="2019-06" db="EMBL/GenBank/DDBJ databases">
        <title>Draft genome sequence of the filamentous fungus Phialemoniopsis curvata isolated from diesel fuel.</title>
        <authorList>
            <person name="Varaljay V.A."/>
            <person name="Lyon W.J."/>
            <person name="Crouch A.L."/>
            <person name="Drake C.E."/>
            <person name="Hollomon J.M."/>
            <person name="Nadeau L.J."/>
            <person name="Nunn H.S."/>
            <person name="Stevenson B.S."/>
            <person name="Bojanowski C.L."/>
            <person name="Crookes-Goodson W.J."/>
        </authorList>
    </citation>
    <scope>NUCLEOTIDE SEQUENCE [LARGE SCALE GENOMIC DNA]</scope>
    <source>
        <strain evidence="6 7">D216</strain>
    </source>
</reference>
<dbReference type="SMART" id="SM00066">
    <property type="entry name" value="GAL4"/>
    <property type="match status" value="1"/>
</dbReference>
<dbReference type="EMBL" id="SKBQ01000002">
    <property type="protein sequence ID" value="TPX14164.1"/>
    <property type="molecule type" value="Genomic_DNA"/>
</dbReference>
<dbReference type="Gene3D" id="4.10.240.10">
    <property type="entry name" value="Zn(2)-C6 fungal-type DNA-binding domain"/>
    <property type="match status" value="1"/>
</dbReference>
<dbReference type="CDD" id="cd00067">
    <property type="entry name" value="GAL4"/>
    <property type="match status" value="1"/>
</dbReference>
<feature type="compositionally biased region" description="Low complexity" evidence="4">
    <location>
        <begin position="1"/>
        <end position="25"/>
    </location>
</feature>
<comment type="subcellular location">
    <subcellularLocation>
        <location evidence="1">Nucleus</location>
    </subcellularLocation>
</comment>
<protein>
    <recommendedName>
        <fullName evidence="5">Zn(2)-C6 fungal-type domain-containing protein</fullName>
    </recommendedName>
</protein>
<dbReference type="PANTHER" id="PTHR31001:SF49">
    <property type="entry name" value="ZN(II)2CYS6 TRANSCRIPTION FACTOR (EUROFUNG)"/>
    <property type="match status" value="1"/>
</dbReference>
<dbReference type="Pfam" id="PF04082">
    <property type="entry name" value="Fungal_trans"/>
    <property type="match status" value="1"/>
</dbReference>
<sequence>MAPSSVSPPSAGGGPSQSRQQQQQQKRTRILLSCHPCRASKLKCDRATPCANCARRGRAADCAYAPPPVKKPRSRGGVAARLKRLEGMVREMMDNDEGGEGGHGDVVGQQKQEPDEVDAGGGRGDDGGTREGEQQRPELAGRERDPRGGDGTEGGTMVVGKGRRQATYVGATHFMAMLDDIEDLKSYFDADADEDQKMHLQAHGEWPEEPSEAGSPDLLFTSAKDPATAPTKLDLVARLPERHVVDRLVTRYFQSFSVSKCESRDAVHKPTFLRKYSKFWEDPSQVETEWLALLFIILALSIFFSTWSSPHELKADSPVPPTDRFSHFRASARWALVLSRYTSPSPAVLAPFLLYVESEFLISRAAQTNCYLLSGCLIRLMLKMGLHRDPDRLPALSPYEGELRRRMWALAVQLERLVSFHTGLPCMVDGVDADAALPRNLADEDFDEHTTELPPARPDTEYTHMTYAICKARVFRAFGPVARLAHRLSPPPPYAEVLRLDAELDAAYASVPEFMRVRPPEQCLADPPLQSVHRYGIASLYQKSRCVLHRRYLVEAPAPRRDSSSSSGEHDYSRRACLGAALALLGYQGAIFEATRPGCALSEHGWFATGIAMHDFLLAAMVVYLVVQNIGDDDDVSPGDGEEGTDRHAWMTEEPALPGRGELIALLYRSHAIWEAISRESSDVKKAADILQMMVNKISNPGSSAAAATAVADDVNNKMGLTPQTDQDKVSYPSTGPTFPTSDGTGTGTGSMAAELSHGNTFGNAPLASLATPPQINFSRADLVATGFENMDYSADDSWIPMTSASFDWDFLDKGLGEGVHVGAMGADTRPRPQQGWPEGDAGSADFFDFTNASFWNQSAGQHQ</sequence>
<dbReference type="InterPro" id="IPR050613">
    <property type="entry name" value="Sec_Metabolite_Reg"/>
</dbReference>
<accession>A0A507B618</accession>
<feature type="region of interest" description="Disordered" evidence="4">
    <location>
        <begin position="56"/>
        <end position="78"/>
    </location>
</feature>